<reference evidence="2" key="1">
    <citation type="journal article" date="2020" name="Stud. Mycol.">
        <title>101 Dothideomycetes genomes: a test case for predicting lifestyles and emergence of pathogens.</title>
        <authorList>
            <person name="Haridas S."/>
            <person name="Albert R."/>
            <person name="Binder M."/>
            <person name="Bloem J."/>
            <person name="Labutti K."/>
            <person name="Salamov A."/>
            <person name="Andreopoulos B."/>
            <person name="Baker S."/>
            <person name="Barry K."/>
            <person name="Bills G."/>
            <person name="Bluhm B."/>
            <person name="Cannon C."/>
            <person name="Castanera R."/>
            <person name="Culley D."/>
            <person name="Daum C."/>
            <person name="Ezra D."/>
            <person name="Gonzalez J."/>
            <person name="Henrissat B."/>
            <person name="Kuo A."/>
            <person name="Liang C."/>
            <person name="Lipzen A."/>
            <person name="Lutzoni F."/>
            <person name="Magnuson J."/>
            <person name="Mondo S."/>
            <person name="Nolan M."/>
            <person name="Ohm R."/>
            <person name="Pangilinan J."/>
            <person name="Park H.-J."/>
            <person name="Ramirez L."/>
            <person name="Alfaro M."/>
            <person name="Sun H."/>
            <person name="Tritt A."/>
            <person name="Yoshinaga Y."/>
            <person name="Zwiers L.-H."/>
            <person name="Turgeon B."/>
            <person name="Goodwin S."/>
            <person name="Spatafora J."/>
            <person name="Crous P."/>
            <person name="Grigoriev I."/>
        </authorList>
    </citation>
    <scope>NUCLEOTIDE SEQUENCE</scope>
    <source>
        <strain evidence="2">CBS 115976</strain>
    </source>
</reference>
<dbReference type="Pfam" id="PF17897">
    <property type="entry name" value="VCPO_N"/>
    <property type="match status" value="1"/>
</dbReference>
<gene>
    <name evidence="2" type="ORF">BT63DRAFT_428684</name>
</gene>
<dbReference type="InterPro" id="IPR041067">
    <property type="entry name" value="VCPO_N"/>
</dbReference>
<dbReference type="OrthoDB" id="9997027at2759"/>
<dbReference type="CDD" id="cd03398">
    <property type="entry name" value="PAP2_haloperoxidase"/>
    <property type="match status" value="1"/>
</dbReference>
<dbReference type="AlphaFoldDB" id="A0A6A6U3N1"/>
<dbReference type="InterPro" id="IPR052559">
    <property type="entry name" value="V-haloperoxidase"/>
</dbReference>
<evidence type="ECO:0000313" key="3">
    <source>
        <dbReference type="Proteomes" id="UP000799302"/>
    </source>
</evidence>
<dbReference type="GO" id="GO:0004601">
    <property type="term" value="F:peroxidase activity"/>
    <property type="evidence" value="ECO:0007669"/>
    <property type="project" value="UniProtKB-KW"/>
</dbReference>
<organism evidence="2 3">
    <name type="scientific">Microthyrium microscopicum</name>
    <dbReference type="NCBI Taxonomy" id="703497"/>
    <lineage>
        <taxon>Eukaryota</taxon>
        <taxon>Fungi</taxon>
        <taxon>Dikarya</taxon>
        <taxon>Ascomycota</taxon>
        <taxon>Pezizomycotina</taxon>
        <taxon>Dothideomycetes</taxon>
        <taxon>Dothideomycetes incertae sedis</taxon>
        <taxon>Microthyriales</taxon>
        <taxon>Microthyriaceae</taxon>
        <taxon>Microthyrium</taxon>
    </lineage>
</organism>
<keyword evidence="2" id="KW-0560">Oxidoreductase</keyword>
<dbReference type="PANTHER" id="PTHR34599">
    <property type="entry name" value="PEROXIDASE-RELATED"/>
    <property type="match status" value="1"/>
</dbReference>
<protein>
    <submittedName>
        <fullName evidence="2">Vanadium chloroperoxidase</fullName>
    </submittedName>
</protein>
<dbReference type="EMBL" id="MU004240">
    <property type="protein sequence ID" value="KAF2665738.1"/>
    <property type="molecule type" value="Genomic_DNA"/>
</dbReference>
<name>A0A6A6U3N1_9PEZI</name>
<keyword evidence="3" id="KW-1185">Reference proteome</keyword>
<proteinExistence type="predicted"/>
<dbReference type="Proteomes" id="UP000799302">
    <property type="component" value="Unassembled WGS sequence"/>
</dbReference>
<feature type="domain" description="Vanadium chloroperoxidase N-terminal" evidence="1">
    <location>
        <begin position="44"/>
        <end position="228"/>
    </location>
</feature>
<evidence type="ECO:0000259" key="1">
    <source>
        <dbReference type="Pfam" id="PF17897"/>
    </source>
</evidence>
<dbReference type="InterPro" id="IPR016119">
    <property type="entry name" value="Br/Cl_peroxidase_C"/>
</dbReference>
<evidence type="ECO:0000313" key="2">
    <source>
        <dbReference type="EMBL" id="KAF2665738.1"/>
    </source>
</evidence>
<dbReference type="Gene3D" id="1.10.606.10">
    <property type="entry name" value="Vanadium-containing Chloroperoxidase, domain 2"/>
    <property type="match status" value="1"/>
</dbReference>
<dbReference type="SUPFAM" id="SSF48317">
    <property type="entry name" value="Acid phosphatase/Vanadium-dependent haloperoxidase"/>
    <property type="match status" value="1"/>
</dbReference>
<sequence>MDAIQKPIPEPEFNDDLTDIQLKALRAISPVLPDIVETRSKSDNTPFNSNYILYWNFAGLELNRLTHSLHNKDKTPAPQSGPPISARTLGILQLAIHDAYFAIHAPTGFGLFLTPDPNVPDLPPLPDKSGANDSRQAVAGAAKTVLDLHYAQSNPNLDPDLTRIFKRKINDLLHGFGGVNISSASYKFGEAVGKAIFQYLYHPNGAATGSYEPKHGQKYYYDEDPTNPGQKHHGPFYGTEAKRFATQNDHLIADPPGIPNLSAASQTAEYDDALKDVHRMGGKKTLSTCKRAFDQDVGSIYWTYDGANLIGTPPRLYNQIIRRIAVGRAEGELTSEANNATFARLLALTNVAMADAGIFAWKEKYKFEVWRPISGVRNDGRKAFADPFWLSQGAPATNSFGRSFKPPFPAYPSGHATFGAACFQIVRLFYDGGVSPGETPWKSNEPDQISFELVSDEMNGKSRDLYQEYIPSKRIEEQSGDVRTHVSRKFGSLWEAIWENALSRVWLGVHWRFDACGASDVLIPSAEEGVYATDSAGSTIYQNIEDVRFEATGARSEPEYQGRKFPVGGIGLGLEIANELWATQLKATPATMQPKTM</sequence>
<dbReference type="InterPro" id="IPR036938">
    <property type="entry name" value="PAP2/HPO_sf"/>
</dbReference>
<dbReference type="PANTHER" id="PTHR34599:SF1">
    <property type="entry name" value="PHOSPHATIDIC ACID PHOSPHATASE TYPE 2_HALOPEROXIDASE DOMAIN-CONTAINING PROTEIN"/>
    <property type="match status" value="1"/>
</dbReference>
<accession>A0A6A6U3N1</accession>
<dbReference type="Gene3D" id="1.20.144.10">
    <property type="entry name" value="Phosphatidic acid phosphatase type 2/haloperoxidase"/>
    <property type="match status" value="1"/>
</dbReference>
<keyword evidence="2" id="KW-0575">Peroxidase</keyword>